<name>A0A0R3WVG8_HYDTA</name>
<evidence type="ECO:0000313" key="1">
    <source>
        <dbReference type="EMBL" id="VDM25566.1"/>
    </source>
</evidence>
<sequence length="139" mass="15341">MQLRPSLSFPLSLPPPFHVFTHKLTHSLSLCCPSCAILRFCSTRMRVCLCQKIKQTICLPTFFLAFISPSSSVCPPVHRLITPSDPGPAPRVPLCTCPYVLYRLEWYSIATRIDDDAIATAAAAVPAVSPRPRASAPRY</sequence>
<gene>
    <name evidence="1" type="ORF">TTAC_LOCUS4744</name>
</gene>
<protein>
    <submittedName>
        <fullName evidence="1 3">Uncharacterized protein</fullName>
    </submittedName>
</protein>
<organism evidence="3">
    <name type="scientific">Hydatigena taeniaeformis</name>
    <name type="common">Feline tapeworm</name>
    <name type="synonym">Taenia taeniaeformis</name>
    <dbReference type="NCBI Taxonomy" id="6205"/>
    <lineage>
        <taxon>Eukaryota</taxon>
        <taxon>Metazoa</taxon>
        <taxon>Spiralia</taxon>
        <taxon>Lophotrochozoa</taxon>
        <taxon>Platyhelminthes</taxon>
        <taxon>Cestoda</taxon>
        <taxon>Eucestoda</taxon>
        <taxon>Cyclophyllidea</taxon>
        <taxon>Taeniidae</taxon>
        <taxon>Hydatigera</taxon>
    </lineage>
</organism>
<dbReference type="EMBL" id="UYWX01005218">
    <property type="protein sequence ID" value="VDM25566.1"/>
    <property type="molecule type" value="Genomic_DNA"/>
</dbReference>
<keyword evidence="2" id="KW-1185">Reference proteome</keyword>
<accession>A0A0R3WVG8</accession>
<dbReference type="Proteomes" id="UP000274429">
    <property type="component" value="Unassembled WGS sequence"/>
</dbReference>
<dbReference type="WBParaSite" id="TTAC_0000475801-mRNA-1">
    <property type="protein sequence ID" value="TTAC_0000475801-mRNA-1"/>
    <property type="gene ID" value="TTAC_0000475801"/>
</dbReference>
<reference evidence="3" key="1">
    <citation type="submission" date="2017-02" db="UniProtKB">
        <authorList>
            <consortium name="WormBaseParasite"/>
        </authorList>
    </citation>
    <scope>IDENTIFICATION</scope>
</reference>
<evidence type="ECO:0000313" key="3">
    <source>
        <dbReference type="WBParaSite" id="TTAC_0000475801-mRNA-1"/>
    </source>
</evidence>
<proteinExistence type="predicted"/>
<evidence type="ECO:0000313" key="2">
    <source>
        <dbReference type="Proteomes" id="UP000274429"/>
    </source>
</evidence>
<dbReference type="AlphaFoldDB" id="A0A0R3WVG8"/>
<reference evidence="1 2" key="2">
    <citation type="submission" date="2018-11" db="EMBL/GenBank/DDBJ databases">
        <authorList>
            <consortium name="Pathogen Informatics"/>
        </authorList>
    </citation>
    <scope>NUCLEOTIDE SEQUENCE [LARGE SCALE GENOMIC DNA]</scope>
</reference>